<dbReference type="InterPro" id="IPR033481">
    <property type="entry name" value="Dni1/Fig1"/>
</dbReference>
<feature type="transmembrane region" description="Helical" evidence="1">
    <location>
        <begin position="169"/>
        <end position="187"/>
    </location>
</feature>
<dbReference type="Pfam" id="PF12351">
    <property type="entry name" value="Fig1"/>
    <property type="match status" value="1"/>
</dbReference>
<evidence type="ECO:0000313" key="3">
    <source>
        <dbReference type="Proteomes" id="UP001497600"/>
    </source>
</evidence>
<keyword evidence="1" id="KW-0812">Transmembrane</keyword>
<dbReference type="PANTHER" id="PTHR28092">
    <property type="entry name" value="FACTOR-INDUCED GENE 1 PROTEIN"/>
    <property type="match status" value="1"/>
</dbReference>
<keyword evidence="3" id="KW-1185">Reference proteome</keyword>
<dbReference type="PANTHER" id="PTHR28092:SF1">
    <property type="entry name" value="FACTOR-INDUCED GENE 1 PROTEIN"/>
    <property type="match status" value="1"/>
</dbReference>
<evidence type="ECO:0000313" key="2">
    <source>
        <dbReference type="EMBL" id="CAK7920801.1"/>
    </source>
</evidence>
<dbReference type="PIRSF" id="PIRSF007138">
    <property type="entry name" value="FIG1"/>
    <property type="match status" value="1"/>
</dbReference>
<feature type="transmembrane region" description="Helical" evidence="1">
    <location>
        <begin position="217"/>
        <end position="238"/>
    </location>
</feature>
<evidence type="ECO:0000256" key="1">
    <source>
        <dbReference type="SAM" id="Phobius"/>
    </source>
</evidence>
<feature type="transmembrane region" description="Helical" evidence="1">
    <location>
        <begin position="137"/>
        <end position="157"/>
    </location>
</feature>
<accession>A0ABP0EN86</accession>
<organism evidence="2 3">
    <name type="scientific">[Candida] anglica</name>
    <dbReference type="NCBI Taxonomy" id="148631"/>
    <lineage>
        <taxon>Eukaryota</taxon>
        <taxon>Fungi</taxon>
        <taxon>Dikarya</taxon>
        <taxon>Ascomycota</taxon>
        <taxon>Saccharomycotina</taxon>
        <taxon>Pichiomycetes</taxon>
        <taxon>Debaryomycetaceae</taxon>
        <taxon>Kurtzmaniella</taxon>
    </lineage>
</organism>
<dbReference type="Proteomes" id="UP001497600">
    <property type="component" value="Chromosome H"/>
</dbReference>
<dbReference type="InterPro" id="IPR016509">
    <property type="entry name" value="Fig1"/>
</dbReference>
<protein>
    <submittedName>
        <fullName evidence="2">Factor-induced gene 1 protein</fullName>
    </submittedName>
</protein>
<sequence>MIFFLVKKLPKYLTILLVFISIVLLCFILAGSFDTSPSFSNVYVLEFKFNSSSEYYPIIQKSYSLQNSSSTLSNMKIRVGYLGMCVLLNGSLTCSSNGNLGTLSSYSGVSLSNSTNPDSQLNLVNLASTFANICHPYILMATIILSIILFFLVFWASFPLPGKVLVQKCNCIISITNVLLWGLGSMLQQEATTAVKKIVGPASMHTIIATVGTRCMAMTWTVFTFNLIVSMGTVFVFVRGLKQAAQIIEPKF</sequence>
<reference evidence="2 3" key="1">
    <citation type="submission" date="2024-01" db="EMBL/GenBank/DDBJ databases">
        <authorList>
            <consortium name="Genoscope - CEA"/>
            <person name="William W."/>
        </authorList>
    </citation>
    <scope>NUCLEOTIDE SEQUENCE [LARGE SCALE GENOMIC DNA]</scope>
    <source>
        <strain evidence="2 3">29B2s-10</strain>
    </source>
</reference>
<proteinExistence type="predicted"/>
<dbReference type="EMBL" id="OZ004260">
    <property type="protein sequence ID" value="CAK7920801.1"/>
    <property type="molecule type" value="Genomic_DNA"/>
</dbReference>
<keyword evidence="1" id="KW-0472">Membrane</keyword>
<name>A0ABP0EN86_9ASCO</name>
<feature type="transmembrane region" description="Helical" evidence="1">
    <location>
        <begin position="12"/>
        <end position="33"/>
    </location>
</feature>
<keyword evidence="1" id="KW-1133">Transmembrane helix</keyword>
<gene>
    <name evidence="2" type="primary">FIG1</name>
    <name evidence="2" type="ORF">CAAN4_H06744</name>
</gene>